<dbReference type="AlphaFoldDB" id="A0A067PCF3"/>
<dbReference type="Proteomes" id="UP000027073">
    <property type="component" value="Unassembled WGS sequence"/>
</dbReference>
<protein>
    <submittedName>
        <fullName evidence="1">Carbohydrate esterase family 16 protein</fullName>
    </submittedName>
</protein>
<accession>A0A067PCF3</accession>
<name>A0A067PCF3_PLEO1</name>
<dbReference type="Pfam" id="PF00657">
    <property type="entry name" value="Lipase_GDSL"/>
    <property type="match status" value="1"/>
</dbReference>
<dbReference type="VEuPathDB" id="FungiDB:PLEOSDRAFT_22143"/>
<dbReference type="HOGENOM" id="CLU_015101_4_1_1"/>
<dbReference type="STRING" id="1137138.A0A067PCF3"/>
<dbReference type="Gene3D" id="3.40.50.1110">
    <property type="entry name" value="SGNH hydrolase"/>
    <property type="match status" value="1"/>
</dbReference>
<reference evidence="2" key="1">
    <citation type="journal article" date="2014" name="Proc. Natl. Acad. Sci. U.S.A.">
        <title>Extensive sampling of basidiomycete genomes demonstrates inadequacy of the white-rot/brown-rot paradigm for wood decay fungi.</title>
        <authorList>
            <person name="Riley R."/>
            <person name="Salamov A.A."/>
            <person name="Brown D.W."/>
            <person name="Nagy L.G."/>
            <person name="Floudas D."/>
            <person name="Held B.W."/>
            <person name="Levasseur A."/>
            <person name="Lombard V."/>
            <person name="Morin E."/>
            <person name="Otillar R."/>
            <person name="Lindquist E.A."/>
            <person name="Sun H."/>
            <person name="LaButti K.M."/>
            <person name="Schmutz J."/>
            <person name="Jabbour D."/>
            <person name="Luo H."/>
            <person name="Baker S.E."/>
            <person name="Pisabarro A.G."/>
            <person name="Walton J.D."/>
            <person name="Blanchette R.A."/>
            <person name="Henrissat B."/>
            <person name="Martin F."/>
            <person name="Cullen D."/>
            <person name="Hibbett D.S."/>
            <person name="Grigoriev I.V."/>
        </authorList>
    </citation>
    <scope>NUCLEOTIDE SEQUENCE [LARGE SCALE GENOMIC DNA]</scope>
    <source>
        <strain evidence="2">PC15</strain>
    </source>
</reference>
<dbReference type="InParanoid" id="A0A067PCF3"/>
<dbReference type="EMBL" id="KL198004">
    <property type="protein sequence ID" value="KDQ33581.1"/>
    <property type="molecule type" value="Genomic_DNA"/>
</dbReference>
<dbReference type="InterPro" id="IPR036514">
    <property type="entry name" value="SGNH_hydro_sf"/>
</dbReference>
<proteinExistence type="predicted"/>
<evidence type="ECO:0000313" key="2">
    <source>
        <dbReference type="Proteomes" id="UP000027073"/>
    </source>
</evidence>
<dbReference type="OrthoDB" id="1600564at2759"/>
<dbReference type="InterPro" id="IPR001087">
    <property type="entry name" value="GDSL"/>
</dbReference>
<sequence>MSVVIQVSDTWKGFRSIRNLVIFGDSYSSVRDAIQTPEPTPNLPLGTEWPGFTWNEPDLPNWVGHLLTKYAPGPKYNPTADQQDEAYLAAPLLAYDYAIGGATYSGVRHQVERFLRSDYSKKIDPKDSLFVFWFGINDCAYSSDPKPSLTALADFLDQLYATGARNFLLIDVPPVQNSPGEGKYYDGRFESWNTELKQTMETFSSGHTDATILIFSSYSIFSAFLNERKKYGFDSKPFSQTIWMDALHPTSKVHGVVAESVSTFLQSVPASS</sequence>
<evidence type="ECO:0000313" key="1">
    <source>
        <dbReference type="EMBL" id="KDQ33581.1"/>
    </source>
</evidence>
<organism evidence="1 2">
    <name type="scientific">Pleurotus ostreatus (strain PC15)</name>
    <name type="common">Oyster mushroom</name>
    <dbReference type="NCBI Taxonomy" id="1137138"/>
    <lineage>
        <taxon>Eukaryota</taxon>
        <taxon>Fungi</taxon>
        <taxon>Dikarya</taxon>
        <taxon>Basidiomycota</taxon>
        <taxon>Agaricomycotina</taxon>
        <taxon>Agaricomycetes</taxon>
        <taxon>Agaricomycetidae</taxon>
        <taxon>Agaricales</taxon>
        <taxon>Pleurotineae</taxon>
        <taxon>Pleurotaceae</taxon>
        <taxon>Pleurotus</taxon>
    </lineage>
</organism>
<dbReference type="SUPFAM" id="SSF52266">
    <property type="entry name" value="SGNH hydrolase"/>
    <property type="match status" value="1"/>
</dbReference>
<gene>
    <name evidence="1" type="ORF">PLEOSDRAFT_22143</name>
</gene>
<dbReference type="GO" id="GO:0016788">
    <property type="term" value="F:hydrolase activity, acting on ester bonds"/>
    <property type="evidence" value="ECO:0007669"/>
    <property type="project" value="InterPro"/>
</dbReference>